<feature type="domain" description="Glutamine amidotransferase type-2" evidence="2">
    <location>
        <begin position="2"/>
        <end position="218"/>
    </location>
</feature>
<dbReference type="InterPro" id="IPR026869">
    <property type="entry name" value="EgtC-like"/>
</dbReference>
<reference evidence="3" key="1">
    <citation type="journal article" date="2020" name="mSystems">
        <title>Genome- and Community-Level Interaction Insights into Carbon Utilization and Element Cycling Functions of Hydrothermarchaeota in Hydrothermal Sediment.</title>
        <authorList>
            <person name="Zhou Z."/>
            <person name="Liu Y."/>
            <person name="Xu W."/>
            <person name="Pan J."/>
            <person name="Luo Z.H."/>
            <person name="Li M."/>
        </authorList>
    </citation>
    <scope>NUCLEOTIDE SEQUENCE [LARGE SCALE GENOMIC DNA]</scope>
    <source>
        <strain evidence="3">SpSt-1179</strain>
    </source>
</reference>
<protein>
    <recommendedName>
        <fullName evidence="2">Glutamine amidotransferase type-2 domain-containing protein</fullName>
    </recommendedName>
</protein>
<comment type="caution">
    <text evidence="3">The sequence shown here is derived from an EMBL/GenBank/DDBJ whole genome shotgun (WGS) entry which is preliminary data.</text>
</comment>
<dbReference type="Gene3D" id="3.60.20.10">
    <property type="entry name" value="Glutamine Phosphoribosylpyrophosphate, subunit 1, domain 1"/>
    <property type="match status" value="1"/>
</dbReference>
<dbReference type="InterPro" id="IPR017932">
    <property type="entry name" value="GATase_2_dom"/>
</dbReference>
<dbReference type="PANTHER" id="PTHR42824:SF1">
    <property type="entry name" value="GLUTAMINE AMIDOTRANSFERASE YAFJ-RELATED"/>
    <property type="match status" value="1"/>
</dbReference>
<dbReference type="PANTHER" id="PTHR42824">
    <property type="entry name" value="GLUTAMINE AMIDOTRANSFERASE"/>
    <property type="match status" value="1"/>
</dbReference>
<dbReference type="AlphaFoldDB" id="A0A7C1GP50"/>
<accession>A0A7C1GP50</accession>
<evidence type="ECO:0000313" key="3">
    <source>
        <dbReference type="EMBL" id="HDP77022.1"/>
    </source>
</evidence>
<dbReference type="Pfam" id="PF13230">
    <property type="entry name" value="GATase_4"/>
    <property type="match status" value="1"/>
</dbReference>
<dbReference type="SUPFAM" id="SSF56235">
    <property type="entry name" value="N-terminal nucleophile aminohydrolases (Ntn hydrolases)"/>
    <property type="match status" value="1"/>
</dbReference>
<proteinExistence type="predicted"/>
<evidence type="ECO:0000256" key="1">
    <source>
        <dbReference type="ARBA" id="ARBA00022962"/>
    </source>
</evidence>
<sequence>MCRMIAFKADRNIDTNWILDILKGISEKGISSPHSDGWGYAVCGEGRETYNSSGAIFDSDKKLPQSRVGIIHSRKASKGYVIDLEHVHPFYATVKGRNYAFCHNGTIYDFASDEGTTDTQRYLELLVSNLEICETKRALEVTVGFVAEYYRYTSINAFLTDYESVWAIRQNAERDDTEHALFLYERDGVRIVSSEPVEKFGDLLGNSIEIRNGESIVL</sequence>
<dbReference type="EMBL" id="DSBT01000069">
    <property type="protein sequence ID" value="HDP77022.1"/>
    <property type="molecule type" value="Genomic_DNA"/>
</dbReference>
<name>A0A7C1GP50_9BACT</name>
<dbReference type="Proteomes" id="UP000886198">
    <property type="component" value="Unassembled WGS sequence"/>
</dbReference>
<organism evidence="3">
    <name type="scientific">Mesotoga infera</name>
    <dbReference type="NCBI Taxonomy" id="1236046"/>
    <lineage>
        <taxon>Bacteria</taxon>
        <taxon>Thermotogati</taxon>
        <taxon>Thermotogota</taxon>
        <taxon>Thermotogae</taxon>
        <taxon>Kosmotogales</taxon>
        <taxon>Kosmotogaceae</taxon>
        <taxon>Mesotoga</taxon>
    </lineage>
</organism>
<keyword evidence="1" id="KW-0315">Glutamine amidotransferase</keyword>
<dbReference type="PROSITE" id="PS51278">
    <property type="entry name" value="GATASE_TYPE_2"/>
    <property type="match status" value="1"/>
</dbReference>
<gene>
    <name evidence="3" type="ORF">ENN47_02325</name>
</gene>
<dbReference type="InterPro" id="IPR029055">
    <property type="entry name" value="Ntn_hydrolases_N"/>
</dbReference>
<evidence type="ECO:0000259" key="2">
    <source>
        <dbReference type="PROSITE" id="PS51278"/>
    </source>
</evidence>